<dbReference type="GO" id="GO:0007399">
    <property type="term" value="P:nervous system development"/>
    <property type="evidence" value="ECO:0007669"/>
    <property type="project" value="UniProtKB-KW"/>
</dbReference>
<keyword evidence="2" id="KW-0677">Repeat</keyword>
<evidence type="ECO:0000256" key="6">
    <source>
        <dbReference type="ARBA" id="ARBA00023125"/>
    </source>
</evidence>
<dbReference type="SUPFAM" id="SSF55785">
    <property type="entry name" value="PYP-like sensor domain (PAS domain)"/>
    <property type="match status" value="1"/>
</dbReference>
<dbReference type="GO" id="GO:0000977">
    <property type="term" value="F:RNA polymerase II transcription regulatory region sequence-specific DNA binding"/>
    <property type="evidence" value="ECO:0007669"/>
    <property type="project" value="TreeGrafter"/>
</dbReference>
<keyword evidence="6" id="KW-0238">DNA-binding</keyword>
<dbReference type="PANTHER" id="PTHR23043">
    <property type="entry name" value="HYPOXIA-INDUCIBLE FACTOR 1 ALPHA"/>
    <property type="match status" value="1"/>
</dbReference>
<comment type="subcellular location">
    <subcellularLocation>
        <location evidence="1">Nucleus</location>
    </subcellularLocation>
</comment>
<evidence type="ECO:0000256" key="2">
    <source>
        <dbReference type="ARBA" id="ARBA00022737"/>
    </source>
</evidence>
<organism evidence="13 14">
    <name type="scientific">Oncorhynchus mykiss</name>
    <name type="common">Rainbow trout</name>
    <name type="synonym">Salmo gairdneri</name>
    <dbReference type="NCBI Taxonomy" id="8022"/>
    <lineage>
        <taxon>Eukaryota</taxon>
        <taxon>Metazoa</taxon>
        <taxon>Chordata</taxon>
        <taxon>Craniata</taxon>
        <taxon>Vertebrata</taxon>
        <taxon>Euteleostomi</taxon>
        <taxon>Actinopterygii</taxon>
        <taxon>Neopterygii</taxon>
        <taxon>Teleostei</taxon>
        <taxon>Protacanthopterygii</taxon>
        <taxon>Salmoniformes</taxon>
        <taxon>Salmonidae</taxon>
        <taxon>Salmoninae</taxon>
        <taxon>Oncorhynchus</taxon>
    </lineage>
</organism>
<evidence type="ECO:0000259" key="11">
    <source>
        <dbReference type="PROSITE" id="PS50112"/>
    </source>
</evidence>
<dbReference type="EMBL" id="FR912163">
    <property type="protein sequence ID" value="CDQ91702.1"/>
    <property type="molecule type" value="Genomic_DNA"/>
</dbReference>
<keyword evidence="9" id="KW-0539">Nucleus</keyword>
<dbReference type="InterPro" id="IPR000014">
    <property type="entry name" value="PAS"/>
</dbReference>
<dbReference type="GO" id="GO:0046983">
    <property type="term" value="F:protein dimerization activity"/>
    <property type="evidence" value="ECO:0007669"/>
    <property type="project" value="InterPro"/>
</dbReference>
<dbReference type="Pfam" id="PF14598">
    <property type="entry name" value="PAS_11"/>
    <property type="match status" value="1"/>
</dbReference>
<name>A0A060YJH4_ONCMY</name>
<evidence type="ECO:0000256" key="4">
    <source>
        <dbReference type="ARBA" id="ARBA00022902"/>
    </source>
</evidence>
<keyword evidence="3" id="KW-0221">Differentiation</keyword>
<dbReference type="Proteomes" id="UP000193380">
    <property type="component" value="Unassembled WGS sequence"/>
</dbReference>
<dbReference type="InterPro" id="IPR011598">
    <property type="entry name" value="bHLH_dom"/>
</dbReference>
<proteinExistence type="predicted"/>
<dbReference type="PROSITE" id="PS50888">
    <property type="entry name" value="BHLH"/>
    <property type="match status" value="1"/>
</dbReference>
<feature type="compositionally biased region" description="Low complexity" evidence="10">
    <location>
        <begin position="362"/>
        <end position="400"/>
    </location>
</feature>
<dbReference type="GO" id="GO:0005634">
    <property type="term" value="C:nucleus"/>
    <property type="evidence" value="ECO:0007669"/>
    <property type="project" value="UniProtKB-SubCell"/>
</dbReference>
<dbReference type="CDD" id="cd19697">
    <property type="entry name" value="bHLH-PAS_NPAS4_PASD10"/>
    <property type="match status" value="1"/>
</dbReference>
<dbReference type="PROSITE" id="PS50112">
    <property type="entry name" value="PAS"/>
    <property type="match status" value="1"/>
</dbReference>
<keyword evidence="5" id="KW-0805">Transcription regulation</keyword>
<dbReference type="InterPro" id="IPR035965">
    <property type="entry name" value="PAS-like_dom_sf"/>
</dbReference>
<evidence type="ECO:0000259" key="12">
    <source>
        <dbReference type="PROSITE" id="PS50888"/>
    </source>
</evidence>
<evidence type="ECO:0000256" key="9">
    <source>
        <dbReference type="ARBA" id="ARBA00023242"/>
    </source>
</evidence>
<dbReference type="PANTHER" id="PTHR23043:SF24">
    <property type="entry name" value="NEURONAL PAS DOMAIN-CONTAINING PROTEIN 4"/>
    <property type="match status" value="1"/>
</dbReference>
<dbReference type="Pfam" id="PF23183">
    <property type="entry name" value="bHLH_NPAS4"/>
    <property type="match status" value="1"/>
</dbReference>
<evidence type="ECO:0000256" key="10">
    <source>
        <dbReference type="SAM" id="MobiDB-lite"/>
    </source>
</evidence>
<reference evidence="13" key="2">
    <citation type="submission" date="2014-03" db="EMBL/GenBank/DDBJ databases">
        <authorList>
            <person name="Genoscope - CEA"/>
        </authorList>
    </citation>
    <scope>NUCLEOTIDE SEQUENCE</scope>
</reference>
<accession>A0A060YJH4</accession>
<dbReference type="GO" id="GO:0030154">
    <property type="term" value="P:cell differentiation"/>
    <property type="evidence" value="ECO:0007669"/>
    <property type="project" value="UniProtKB-KW"/>
</dbReference>
<evidence type="ECO:0000256" key="5">
    <source>
        <dbReference type="ARBA" id="ARBA00023015"/>
    </source>
</evidence>
<dbReference type="Gene3D" id="3.30.450.20">
    <property type="entry name" value="PAS domain"/>
    <property type="match status" value="2"/>
</dbReference>
<feature type="region of interest" description="Disordered" evidence="10">
    <location>
        <begin position="362"/>
        <end position="404"/>
    </location>
</feature>
<evidence type="ECO:0000313" key="14">
    <source>
        <dbReference type="Proteomes" id="UP000193380"/>
    </source>
</evidence>
<gene>
    <name evidence="13" type="ORF">GSONMT00042301001</name>
</gene>
<feature type="domain" description="BHLH" evidence="12">
    <location>
        <begin position="1"/>
        <end position="53"/>
    </location>
</feature>
<evidence type="ECO:0000256" key="7">
    <source>
        <dbReference type="ARBA" id="ARBA00023159"/>
    </source>
</evidence>
<dbReference type="STRING" id="8022.A0A060YJH4"/>
<keyword evidence="8" id="KW-0804">Transcription</keyword>
<feature type="domain" description="PAS" evidence="11">
    <location>
        <begin position="74"/>
        <end position="132"/>
    </location>
</feature>
<evidence type="ECO:0000313" key="13">
    <source>
        <dbReference type="EMBL" id="CDQ91702.1"/>
    </source>
</evidence>
<keyword evidence="7" id="KW-0010">Activator</keyword>
<protein>
    <recommendedName>
        <fullName evidence="15">BHLH domain-containing protein</fullName>
    </recommendedName>
</protein>
<evidence type="ECO:0008006" key="15">
    <source>
        <dbReference type="Google" id="ProtNLM"/>
    </source>
</evidence>
<evidence type="ECO:0000256" key="3">
    <source>
        <dbReference type="ARBA" id="ARBA00022782"/>
    </source>
</evidence>
<evidence type="ECO:0000256" key="1">
    <source>
        <dbReference type="ARBA" id="ARBA00004123"/>
    </source>
</evidence>
<reference evidence="13" key="1">
    <citation type="journal article" date="2014" name="Nat. Commun.">
        <title>The rainbow trout genome provides novel insights into evolution after whole-genome duplication in vertebrates.</title>
        <authorList>
            <person name="Berthelot C."/>
            <person name="Brunet F."/>
            <person name="Chalopin D."/>
            <person name="Juanchich A."/>
            <person name="Bernard M."/>
            <person name="Noel B."/>
            <person name="Bento P."/>
            <person name="Da Silva C."/>
            <person name="Labadie K."/>
            <person name="Alberti A."/>
            <person name="Aury J.M."/>
            <person name="Louis A."/>
            <person name="Dehais P."/>
            <person name="Bardou P."/>
            <person name="Montfort J."/>
            <person name="Klopp C."/>
            <person name="Cabau C."/>
            <person name="Gaspin C."/>
            <person name="Thorgaard G.H."/>
            <person name="Boussaha M."/>
            <person name="Quillet E."/>
            <person name="Guyomard R."/>
            <person name="Galiana D."/>
            <person name="Bobe J."/>
            <person name="Volff J.N."/>
            <person name="Genet C."/>
            <person name="Wincker P."/>
            <person name="Jaillon O."/>
            <person name="Roest Crollius H."/>
            <person name="Guiguen Y."/>
        </authorList>
    </citation>
    <scope>NUCLEOTIDE SEQUENCE [LARGE SCALE GENOMIC DNA]</scope>
</reference>
<evidence type="ECO:0000256" key="8">
    <source>
        <dbReference type="ARBA" id="ARBA00023163"/>
    </source>
</evidence>
<dbReference type="GO" id="GO:0000981">
    <property type="term" value="F:DNA-binding transcription factor activity, RNA polymerase II-specific"/>
    <property type="evidence" value="ECO:0007669"/>
    <property type="project" value="TreeGrafter"/>
</dbReference>
<dbReference type="AlphaFoldDB" id="A0A060YJH4"/>
<dbReference type="InterPro" id="IPR056192">
    <property type="entry name" value="bHLH_NPAS4"/>
</dbReference>
<dbReference type="SMART" id="SM00091">
    <property type="entry name" value="PAS"/>
    <property type="match status" value="2"/>
</dbReference>
<dbReference type="PaxDb" id="8022-A0A060YJH4"/>
<sequence>MYRSTKGASKARRDQINAEIRNLKDLLPISDADKARLSYLHIMSLASMYTRKSVFFSQESGSAGSLEESARFLSFHELSELVQELPGFLLLLTGEGKLLYLSDSVSEHLGHSMVDLVAQGDSVYDIIDSTDHFIMRTNLAPPTSPDTDRLFRCRFNTSKSVRRQSAGNKLVLIRARCLSPPSSSSTPSSYWTSNPVWMCFCSPLEAIPTRFGPGGDQVPALIPPAAENNFFLASFQSQHSRDMRLQNAQDSVSVYLGLDVSALRSRSWYSLLHPQDLSHASAQHCSLLREGGEGRSEMVVRVESADQSWVWLYMVMQLEAGDSPISSNNYILSEAEGWSVRQQLSTEQTQLTLVLSTSTSRQDSLSLSSPDQSFFQQQQMPAPVQSPSAASSPTPVTVATLEPPLPALPLPLPPAPTSQEQQTKEFVCTPPYTPQLGGGSFLPAPPSSLCLTGPSTDLFFPADPCSGSLYEKLPPTPDSPGDGDCTVMTLPEVRGPLYVDVPLGSLHYNLEGLLTPEASPGKQPCLSFFSLEREREKERAEISLLAQHISSLAEGFYLDPLLSKLSPPSIGLDFPIFHDDESLFEESILEALLQDFSTPPPLSPNPSSPPNPMCWHSPSHFEGVSHFCSVQSAHCNPTAGCGATSGGAASPPLRLTASPTSAPSTPVDHSTPAVPCAQSLLEELAALEPMFGAGASIAPGLGQQPELYQLQCHQPPQCFHKDGSGSVPPF</sequence>
<keyword evidence="4" id="KW-0524">Neurogenesis</keyword>